<evidence type="ECO:0000256" key="2">
    <source>
        <dbReference type="SAM" id="Phobius"/>
    </source>
</evidence>
<keyword evidence="2" id="KW-0812">Transmembrane</keyword>
<comment type="caution">
    <text evidence="3">The sequence shown here is derived from an EMBL/GenBank/DDBJ whole genome shotgun (WGS) entry which is preliminary data.</text>
</comment>
<evidence type="ECO:0000313" key="4">
    <source>
        <dbReference type="Proteomes" id="UP000573603"/>
    </source>
</evidence>
<dbReference type="AlphaFoldDB" id="A0A8H4YWD1"/>
<dbReference type="EMBL" id="JABEVY010000363">
    <property type="protein sequence ID" value="KAF5235156.1"/>
    <property type="molecule type" value="Genomic_DNA"/>
</dbReference>
<feature type="region of interest" description="Disordered" evidence="1">
    <location>
        <begin position="113"/>
        <end position="226"/>
    </location>
</feature>
<keyword evidence="2" id="KW-0472">Membrane</keyword>
<sequence length="226" mass="24747">MAPVLLVEHRKPESCSSDIVYGDPKGSYLAAIILAATLALMSVASISLCLIARQRKKKLQSAQRNALKYQAIVQTAQAEALESQHRAGKYQTENIGLSDALEQLRRRYDELANKHHSSTRPSASTSTKESPKYLQIVPPANWQKPGNSPLRHVEPVSPVSSTASSEYEGYSESVPPSDGYYGSNDQSFTARTERMAAGIRAEQDGPNRVSDKPPQIPRYSFQGSGQ</sequence>
<protein>
    <submittedName>
        <fullName evidence="3">Uncharacterized protein</fullName>
    </submittedName>
</protein>
<dbReference type="Proteomes" id="UP000573603">
    <property type="component" value="Unassembled WGS sequence"/>
</dbReference>
<feature type="transmembrane region" description="Helical" evidence="2">
    <location>
        <begin position="28"/>
        <end position="51"/>
    </location>
</feature>
<accession>A0A8H4YWD1</accession>
<gene>
    <name evidence="3" type="ORF">FANTH_11798</name>
</gene>
<feature type="compositionally biased region" description="Polar residues" evidence="1">
    <location>
        <begin position="119"/>
        <end position="128"/>
    </location>
</feature>
<reference evidence="3 4" key="1">
    <citation type="journal article" date="2020" name="BMC Genomics">
        <title>Correction to: Identification and distribution of gene clusters required for synthesis of sphingolipid metabolism inhibitors in diverse species of the filamentous fungus Fusarium.</title>
        <authorList>
            <person name="Kim H.S."/>
            <person name="Lohmar J.M."/>
            <person name="Busman M."/>
            <person name="Brown D.W."/>
            <person name="Naumann T.A."/>
            <person name="Divon H.H."/>
            <person name="Lysoe E."/>
            <person name="Uhlig S."/>
            <person name="Proctor R.H."/>
        </authorList>
    </citation>
    <scope>NUCLEOTIDE SEQUENCE [LARGE SCALE GENOMIC DNA]</scope>
    <source>
        <strain evidence="3 4">NRRL 25214</strain>
    </source>
</reference>
<organism evidence="3 4">
    <name type="scientific">Fusarium anthophilum</name>
    <dbReference type="NCBI Taxonomy" id="48485"/>
    <lineage>
        <taxon>Eukaryota</taxon>
        <taxon>Fungi</taxon>
        <taxon>Dikarya</taxon>
        <taxon>Ascomycota</taxon>
        <taxon>Pezizomycotina</taxon>
        <taxon>Sordariomycetes</taxon>
        <taxon>Hypocreomycetidae</taxon>
        <taxon>Hypocreales</taxon>
        <taxon>Nectriaceae</taxon>
        <taxon>Fusarium</taxon>
        <taxon>Fusarium fujikuroi species complex</taxon>
    </lineage>
</organism>
<evidence type="ECO:0000256" key="1">
    <source>
        <dbReference type="SAM" id="MobiDB-lite"/>
    </source>
</evidence>
<keyword evidence="4" id="KW-1185">Reference proteome</keyword>
<keyword evidence="2" id="KW-1133">Transmembrane helix</keyword>
<feature type="compositionally biased region" description="Basic and acidic residues" evidence="1">
    <location>
        <begin position="201"/>
        <end position="211"/>
    </location>
</feature>
<proteinExistence type="predicted"/>
<evidence type="ECO:0000313" key="3">
    <source>
        <dbReference type="EMBL" id="KAF5235156.1"/>
    </source>
</evidence>
<name>A0A8H4YWD1_9HYPO</name>